<accession>A0A1H9EIZ5</accession>
<proteinExistence type="predicted"/>
<evidence type="ECO:0000313" key="3">
    <source>
        <dbReference type="Proteomes" id="UP000198749"/>
    </source>
</evidence>
<evidence type="ECO:0000256" key="1">
    <source>
        <dbReference type="SAM" id="MobiDB-lite"/>
    </source>
</evidence>
<organism evidence="2 3">
    <name type="scientific">Amphritea atlantica</name>
    <dbReference type="NCBI Taxonomy" id="355243"/>
    <lineage>
        <taxon>Bacteria</taxon>
        <taxon>Pseudomonadati</taxon>
        <taxon>Pseudomonadota</taxon>
        <taxon>Gammaproteobacteria</taxon>
        <taxon>Oceanospirillales</taxon>
        <taxon>Oceanospirillaceae</taxon>
        <taxon>Amphritea</taxon>
    </lineage>
</organism>
<reference evidence="3" key="1">
    <citation type="submission" date="2016-10" db="EMBL/GenBank/DDBJ databases">
        <authorList>
            <person name="Varghese N."/>
            <person name="Submissions S."/>
        </authorList>
    </citation>
    <scope>NUCLEOTIDE SEQUENCE [LARGE SCALE GENOMIC DNA]</scope>
    <source>
        <strain evidence="3">DSM 18887</strain>
    </source>
</reference>
<dbReference type="Proteomes" id="UP000198749">
    <property type="component" value="Unassembled WGS sequence"/>
</dbReference>
<dbReference type="EMBL" id="FOGB01000002">
    <property type="protein sequence ID" value="SEQ25572.1"/>
    <property type="molecule type" value="Genomic_DNA"/>
</dbReference>
<dbReference type="OrthoDB" id="512716at2"/>
<feature type="compositionally biased region" description="Polar residues" evidence="1">
    <location>
        <begin position="10"/>
        <end position="22"/>
    </location>
</feature>
<dbReference type="AlphaFoldDB" id="A0A1H9EIZ5"/>
<protein>
    <submittedName>
        <fullName evidence="2">Uncharacterized protein</fullName>
    </submittedName>
</protein>
<sequence length="135" mass="15880">MGRIKKQKTKQGSLVKSVEPSNYDQKPPIFSLEKLQPGKYCLSELDQENKAMFADAIFRRKNLTWNDIKRADRHGLGTEKIAKNAIKAPIPKFITDDMETYLVFRYHGLKPMVGYRQRDVFYVLWFDSDFTLYDH</sequence>
<gene>
    <name evidence="2" type="ORF">SAMN03080615_00925</name>
</gene>
<name>A0A1H9EIZ5_9GAMM</name>
<dbReference type="RefSeq" id="WP_091354635.1">
    <property type="nucleotide sequence ID" value="NZ_AP025284.1"/>
</dbReference>
<feature type="region of interest" description="Disordered" evidence="1">
    <location>
        <begin position="1"/>
        <end position="22"/>
    </location>
</feature>
<keyword evidence="3" id="KW-1185">Reference proteome</keyword>
<dbReference type="STRING" id="355243.SAMN03080615_00925"/>
<evidence type="ECO:0000313" key="2">
    <source>
        <dbReference type="EMBL" id="SEQ25572.1"/>
    </source>
</evidence>